<keyword evidence="2" id="KW-1185">Reference proteome</keyword>
<dbReference type="RefSeq" id="WP_188441890.1">
    <property type="nucleotide sequence ID" value="NZ_BMFD01000005.1"/>
</dbReference>
<organism evidence="1 2">
    <name type="scientific">Belliella aquatica</name>
    <dbReference type="NCBI Taxonomy" id="1323734"/>
    <lineage>
        <taxon>Bacteria</taxon>
        <taxon>Pseudomonadati</taxon>
        <taxon>Bacteroidota</taxon>
        <taxon>Cytophagia</taxon>
        <taxon>Cytophagales</taxon>
        <taxon>Cyclobacteriaceae</taxon>
        <taxon>Belliella</taxon>
    </lineage>
</organism>
<gene>
    <name evidence="1" type="ORF">GCM10010993_17570</name>
</gene>
<dbReference type="Proteomes" id="UP000635885">
    <property type="component" value="Unassembled WGS sequence"/>
</dbReference>
<proteinExistence type="predicted"/>
<evidence type="ECO:0000313" key="2">
    <source>
        <dbReference type="Proteomes" id="UP000635885"/>
    </source>
</evidence>
<name>A0ABQ1MIQ3_9BACT</name>
<accession>A0ABQ1MIQ3</accession>
<evidence type="ECO:0000313" key="1">
    <source>
        <dbReference type="EMBL" id="GGC39276.1"/>
    </source>
</evidence>
<evidence type="ECO:0008006" key="3">
    <source>
        <dbReference type="Google" id="ProtNLM"/>
    </source>
</evidence>
<reference evidence="2" key="1">
    <citation type="journal article" date="2019" name="Int. J. Syst. Evol. Microbiol.">
        <title>The Global Catalogue of Microorganisms (GCM) 10K type strain sequencing project: providing services to taxonomists for standard genome sequencing and annotation.</title>
        <authorList>
            <consortium name="The Broad Institute Genomics Platform"/>
            <consortium name="The Broad Institute Genome Sequencing Center for Infectious Disease"/>
            <person name="Wu L."/>
            <person name="Ma J."/>
        </authorList>
    </citation>
    <scope>NUCLEOTIDE SEQUENCE [LARGE SCALE GENOMIC DNA]</scope>
    <source>
        <strain evidence="2">CGMCC 1.12479</strain>
    </source>
</reference>
<comment type="caution">
    <text evidence="1">The sequence shown here is derived from an EMBL/GenBank/DDBJ whole genome shotgun (WGS) entry which is preliminary data.</text>
</comment>
<dbReference type="EMBL" id="BMFD01000005">
    <property type="protein sequence ID" value="GGC39276.1"/>
    <property type="molecule type" value="Genomic_DNA"/>
</dbReference>
<protein>
    <recommendedName>
        <fullName evidence="3">Preprotein translocase subunit SecD</fullName>
    </recommendedName>
</protein>
<sequence>MKKIKVVLLGVIMLLSIASFVIKYETLKTEGPRQEAVIIEKNDRFELELHREKFLTAFETKGSAWGPQLIQKSGSFEEVMAVLLDTPYLEFEEGDKRKYRLDLKSSVPLDEVRKEVAAFIFKELKLKSSKNTYELEFYEISISDETIIKNKLESMDAGVMSYSDIKNGKGRYIGFTLEQLVSNLNENLGNNVFVATSEDQSKRIGIEISDINSLEKNLSDMKSQGFAVKTVTQSKEYLVISAQ</sequence>